<feature type="transmembrane region" description="Helical" evidence="13">
    <location>
        <begin position="50"/>
        <end position="69"/>
    </location>
</feature>
<dbReference type="GO" id="GO:0006412">
    <property type="term" value="P:translation"/>
    <property type="evidence" value="ECO:0007669"/>
    <property type="project" value="InterPro"/>
</dbReference>
<feature type="transmembrane region" description="Helical" evidence="13">
    <location>
        <begin position="90"/>
        <end position="108"/>
    </location>
</feature>
<evidence type="ECO:0000256" key="13">
    <source>
        <dbReference type="SAM" id="Phobius"/>
    </source>
</evidence>
<dbReference type="PANTHER" id="PTHR14413:SF16">
    <property type="entry name" value="LARGE RIBOSOMAL SUBUNIT PROTEIN BL17M"/>
    <property type="match status" value="1"/>
</dbReference>
<evidence type="ECO:0000256" key="7">
    <source>
        <dbReference type="ARBA" id="ARBA00023274"/>
    </source>
</evidence>
<sequence length="448" mass="50740">MESSKARLSPIVIPYISPTPIKWATHLPLSRPINRPLSAVGHRSRGFSTFHALFVAIASLYFLLISDLFDENDHEKLLIYRRSTLSEATLGISSGYFLSDMIMILWNYPSLGGLEYVLHHGLSMIGTLQCIFSGEAHYYIFMVLFTESTTPFVNIRWYLDVAGMKSSNLYLWNGIAMFIGWLVARIMLFGFFFYHMYNHADQVRQVHMITFCGLLMIPPILVIMNLFWFFKIAKGMCEASSGYNPSKTMASATTTWSMSSLKSSLPSISCSSSSIRCSFRPPNFTRFKPNCKAVFGSFLGLAPLNPLPNLTSGSNSYEHNFTIIDNGGRISAMRHGRRVPKLSRPPDQRKALLRGLTTQLLKHGRIKTTRARASAVRKYVDKMITLAKEGSLHKRRQALGFIYEKQIVHALFAEVPERYGERNGGYTRIIRTLPRRGDNAPMAYIELV</sequence>
<evidence type="ECO:0000256" key="5">
    <source>
        <dbReference type="ARBA" id="ARBA00022989"/>
    </source>
</evidence>
<evidence type="ECO:0000256" key="2">
    <source>
        <dbReference type="ARBA" id="ARBA00008777"/>
    </source>
</evidence>
<reference evidence="15 16" key="1">
    <citation type="submission" date="2019-05" db="EMBL/GenBank/DDBJ databases">
        <title>Mikania micrantha, genome provides insights into the molecular mechanism of rapid growth.</title>
        <authorList>
            <person name="Liu B."/>
        </authorList>
    </citation>
    <scope>NUCLEOTIDE SEQUENCE [LARGE SCALE GENOMIC DNA]</scope>
    <source>
        <strain evidence="15">NLD-2019</strain>
        <tissue evidence="15">Leaf</tissue>
    </source>
</reference>
<evidence type="ECO:0000256" key="4">
    <source>
        <dbReference type="ARBA" id="ARBA00022980"/>
    </source>
</evidence>
<proteinExistence type="inferred from homology"/>
<keyword evidence="16" id="KW-1185">Reference proteome</keyword>
<dbReference type="EMBL" id="SZYD01000005">
    <property type="protein sequence ID" value="KAD6119945.1"/>
    <property type="molecule type" value="Genomic_DNA"/>
</dbReference>
<evidence type="ECO:0000256" key="3">
    <source>
        <dbReference type="ARBA" id="ARBA00022692"/>
    </source>
</evidence>
<comment type="subcellular location">
    <subcellularLocation>
        <location evidence="1">Membrane</location>
        <topology evidence="1">Multi-pass membrane protein</topology>
    </subcellularLocation>
</comment>
<keyword evidence="7 12" id="KW-0687">Ribonucleoprotein</keyword>
<dbReference type="InterPro" id="IPR000456">
    <property type="entry name" value="Ribosomal_bL17"/>
</dbReference>
<dbReference type="Proteomes" id="UP000326396">
    <property type="component" value="Linkage Group LG13"/>
</dbReference>
<feature type="transmembrane region" description="Helical" evidence="13">
    <location>
        <begin position="171"/>
        <end position="194"/>
    </location>
</feature>
<dbReference type="PANTHER" id="PTHR14413">
    <property type="entry name" value="RIBOSOMAL PROTEIN L17"/>
    <property type="match status" value="1"/>
</dbReference>
<comment type="similarity">
    <text evidence="2 12">Belongs to the bacterial ribosomal protein bL17 family.</text>
</comment>
<evidence type="ECO:0000256" key="10">
    <source>
        <dbReference type="ARBA" id="ARBA00082728"/>
    </source>
</evidence>
<feature type="domain" description="TLC" evidence="14">
    <location>
        <begin position="37"/>
        <end position="241"/>
    </location>
</feature>
<dbReference type="InterPro" id="IPR036373">
    <property type="entry name" value="Ribosomal_bL17_sf"/>
</dbReference>
<dbReference type="OrthoDB" id="10266980at2759"/>
<protein>
    <recommendedName>
        <fullName evidence="8">Large ribosomal subunit protein bL17c</fullName>
    </recommendedName>
    <alternativeName>
        <fullName evidence="9">50S ribosomal protein L17, chloroplastic</fullName>
    </alternativeName>
    <alternativeName>
        <fullName evidence="10">CL17</fullName>
    </alternativeName>
</protein>
<evidence type="ECO:0000313" key="16">
    <source>
        <dbReference type="Proteomes" id="UP000326396"/>
    </source>
</evidence>
<organism evidence="15 16">
    <name type="scientific">Mikania micrantha</name>
    <name type="common">bitter vine</name>
    <dbReference type="NCBI Taxonomy" id="192012"/>
    <lineage>
        <taxon>Eukaryota</taxon>
        <taxon>Viridiplantae</taxon>
        <taxon>Streptophyta</taxon>
        <taxon>Embryophyta</taxon>
        <taxon>Tracheophyta</taxon>
        <taxon>Spermatophyta</taxon>
        <taxon>Magnoliopsida</taxon>
        <taxon>eudicotyledons</taxon>
        <taxon>Gunneridae</taxon>
        <taxon>Pentapetalae</taxon>
        <taxon>asterids</taxon>
        <taxon>campanulids</taxon>
        <taxon>Asterales</taxon>
        <taxon>Asteraceae</taxon>
        <taxon>Asteroideae</taxon>
        <taxon>Heliantheae alliance</taxon>
        <taxon>Eupatorieae</taxon>
        <taxon>Mikania</taxon>
    </lineage>
</organism>
<gene>
    <name evidence="15" type="ORF">E3N88_11216</name>
</gene>
<dbReference type="Pfam" id="PF03798">
    <property type="entry name" value="TRAM_LAG1_CLN8"/>
    <property type="match status" value="1"/>
</dbReference>
<evidence type="ECO:0000256" key="6">
    <source>
        <dbReference type="ARBA" id="ARBA00023136"/>
    </source>
</evidence>
<name>A0A5N6PCW6_9ASTR</name>
<dbReference type="SMART" id="SM00724">
    <property type="entry name" value="TLC"/>
    <property type="match status" value="1"/>
</dbReference>
<evidence type="ECO:0000313" key="15">
    <source>
        <dbReference type="EMBL" id="KAD6119945.1"/>
    </source>
</evidence>
<accession>A0A5N6PCW6</accession>
<evidence type="ECO:0000256" key="9">
    <source>
        <dbReference type="ARBA" id="ARBA00077677"/>
    </source>
</evidence>
<dbReference type="InterPro" id="IPR006634">
    <property type="entry name" value="TLC-dom"/>
</dbReference>
<keyword evidence="6 11" id="KW-0472">Membrane</keyword>
<dbReference type="GO" id="GO:0003735">
    <property type="term" value="F:structural constituent of ribosome"/>
    <property type="evidence" value="ECO:0007669"/>
    <property type="project" value="InterPro"/>
</dbReference>
<evidence type="ECO:0000256" key="12">
    <source>
        <dbReference type="RuleBase" id="RU000660"/>
    </source>
</evidence>
<dbReference type="Pfam" id="PF01196">
    <property type="entry name" value="Ribosomal_L17"/>
    <property type="match status" value="1"/>
</dbReference>
<feature type="transmembrane region" description="Helical" evidence="13">
    <location>
        <begin position="139"/>
        <end position="159"/>
    </location>
</feature>
<dbReference type="SUPFAM" id="SSF64263">
    <property type="entry name" value="Prokaryotic ribosomal protein L17"/>
    <property type="match status" value="1"/>
</dbReference>
<evidence type="ECO:0000256" key="11">
    <source>
        <dbReference type="PROSITE-ProRule" id="PRU00205"/>
    </source>
</evidence>
<feature type="transmembrane region" description="Helical" evidence="13">
    <location>
        <begin position="206"/>
        <end position="230"/>
    </location>
</feature>
<dbReference type="NCBIfam" id="TIGR00059">
    <property type="entry name" value="L17"/>
    <property type="match status" value="1"/>
</dbReference>
<dbReference type="FunFam" id="3.90.1030.10:FF:000001">
    <property type="entry name" value="50S ribosomal protein L17"/>
    <property type="match status" value="1"/>
</dbReference>
<comment type="caution">
    <text evidence="15">The sequence shown here is derived from an EMBL/GenBank/DDBJ whole genome shotgun (WGS) entry which is preliminary data.</text>
</comment>
<evidence type="ECO:0000256" key="8">
    <source>
        <dbReference type="ARBA" id="ARBA00072708"/>
    </source>
</evidence>
<keyword evidence="4 12" id="KW-0689">Ribosomal protein</keyword>
<keyword evidence="3 11" id="KW-0812">Transmembrane</keyword>
<dbReference type="PROSITE" id="PS50922">
    <property type="entry name" value="TLC"/>
    <property type="match status" value="1"/>
</dbReference>
<dbReference type="AlphaFoldDB" id="A0A5N6PCW6"/>
<evidence type="ECO:0000259" key="14">
    <source>
        <dbReference type="PROSITE" id="PS50922"/>
    </source>
</evidence>
<dbReference type="GO" id="GO:0016020">
    <property type="term" value="C:membrane"/>
    <property type="evidence" value="ECO:0007669"/>
    <property type="project" value="UniProtKB-SubCell"/>
</dbReference>
<dbReference type="GO" id="GO:0022625">
    <property type="term" value="C:cytosolic large ribosomal subunit"/>
    <property type="evidence" value="ECO:0007669"/>
    <property type="project" value="TreeGrafter"/>
</dbReference>
<dbReference type="HAMAP" id="MF_01368">
    <property type="entry name" value="Ribosomal_bL17"/>
    <property type="match status" value="1"/>
</dbReference>
<keyword evidence="5 13" id="KW-1133">Transmembrane helix</keyword>
<dbReference type="Gene3D" id="3.90.1030.10">
    <property type="entry name" value="Ribosomal protein L17"/>
    <property type="match status" value="1"/>
</dbReference>
<evidence type="ECO:0000256" key="1">
    <source>
        <dbReference type="ARBA" id="ARBA00004141"/>
    </source>
</evidence>